<proteinExistence type="predicted"/>
<comment type="caution">
    <text evidence="1">The sequence shown here is derived from an EMBL/GenBank/DDBJ whole genome shotgun (WGS) entry which is preliminary data.</text>
</comment>
<protein>
    <submittedName>
        <fullName evidence="1">Uncharacterized protein</fullName>
    </submittedName>
</protein>
<dbReference type="AlphaFoldDB" id="A0AAW0M733"/>
<organism evidence="1 2">
    <name type="scientific">Quercus suber</name>
    <name type="common">Cork oak</name>
    <dbReference type="NCBI Taxonomy" id="58331"/>
    <lineage>
        <taxon>Eukaryota</taxon>
        <taxon>Viridiplantae</taxon>
        <taxon>Streptophyta</taxon>
        <taxon>Embryophyta</taxon>
        <taxon>Tracheophyta</taxon>
        <taxon>Spermatophyta</taxon>
        <taxon>Magnoliopsida</taxon>
        <taxon>eudicotyledons</taxon>
        <taxon>Gunneridae</taxon>
        <taxon>Pentapetalae</taxon>
        <taxon>rosids</taxon>
        <taxon>fabids</taxon>
        <taxon>Fagales</taxon>
        <taxon>Fagaceae</taxon>
        <taxon>Quercus</taxon>
    </lineage>
</organism>
<evidence type="ECO:0000313" key="2">
    <source>
        <dbReference type="Proteomes" id="UP000237347"/>
    </source>
</evidence>
<keyword evidence="2" id="KW-1185">Reference proteome</keyword>
<reference evidence="1 2" key="1">
    <citation type="journal article" date="2018" name="Sci. Data">
        <title>The draft genome sequence of cork oak.</title>
        <authorList>
            <person name="Ramos A.M."/>
            <person name="Usie A."/>
            <person name="Barbosa P."/>
            <person name="Barros P.M."/>
            <person name="Capote T."/>
            <person name="Chaves I."/>
            <person name="Simoes F."/>
            <person name="Abreu I."/>
            <person name="Carrasquinho I."/>
            <person name="Faro C."/>
            <person name="Guimaraes J.B."/>
            <person name="Mendonca D."/>
            <person name="Nobrega F."/>
            <person name="Rodrigues L."/>
            <person name="Saibo N.J.M."/>
            <person name="Varela M.C."/>
            <person name="Egas C."/>
            <person name="Matos J."/>
            <person name="Miguel C.M."/>
            <person name="Oliveira M.M."/>
            <person name="Ricardo C.P."/>
            <person name="Goncalves S."/>
        </authorList>
    </citation>
    <scope>NUCLEOTIDE SEQUENCE [LARGE SCALE GENOMIC DNA]</scope>
    <source>
        <strain evidence="2">cv. HL8</strain>
    </source>
</reference>
<dbReference type="EMBL" id="PKMF04000011">
    <property type="protein sequence ID" value="KAK7859653.1"/>
    <property type="molecule type" value="Genomic_DNA"/>
</dbReference>
<sequence length="62" mass="7287">MYRLDDPLIVTIQISNLDTASSLLLDRIGFEIRAVEKLDSQWFTTHKPLPRSWIVVDFLWVL</sequence>
<accession>A0AAW0M733</accession>
<evidence type="ECO:0000313" key="1">
    <source>
        <dbReference type="EMBL" id="KAK7859653.1"/>
    </source>
</evidence>
<feature type="non-terminal residue" evidence="1">
    <location>
        <position position="62"/>
    </location>
</feature>
<name>A0AAW0M733_QUESU</name>
<gene>
    <name evidence="1" type="ORF">CFP56_004789</name>
</gene>
<dbReference type="Proteomes" id="UP000237347">
    <property type="component" value="Unassembled WGS sequence"/>
</dbReference>